<dbReference type="GO" id="GO:0016410">
    <property type="term" value="F:N-acyltransferase activity"/>
    <property type="evidence" value="ECO:0007669"/>
    <property type="project" value="InterPro"/>
</dbReference>
<evidence type="ECO:0000313" key="11">
    <source>
        <dbReference type="EMBL" id="SFV68082.1"/>
    </source>
</evidence>
<keyword evidence="11" id="KW-0449">Lipoprotein</keyword>
<dbReference type="SUPFAM" id="SSF56317">
    <property type="entry name" value="Carbon-nitrogen hydrolase"/>
    <property type="match status" value="1"/>
</dbReference>
<evidence type="ECO:0000259" key="10">
    <source>
        <dbReference type="PROSITE" id="PS50263"/>
    </source>
</evidence>
<keyword evidence="4 11" id="KW-0808">Transferase</keyword>
<dbReference type="EMBL" id="FPHF01000104">
    <property type="protein sequence ID" value="SFV68082.1"/>
    <property type="molecule type" value="Genomic_DNA"/>
</dbReference>
<dbReference type="Pfam" id="PF00795">
    <property type="entry name" value="CN_hydrolase"/>
    <property type="match status" value="1"/>
</dbReference>
<keyword evidence="7 9" id="KW-0472">Membrane</keyword>
<dbReference type="PANTHER" id="PTHR38686:SF1">
    <property type="entry name" value="APOLIPOPROTEIN N-ACYLTRANSFERASE"/>
    <property type="match status" value="1"/>
</dbReference>
<evidence type="ECO:0000256" key="5">
    <source>
        <dbReference type="ARBA" id="ARBA00022692"/>
    </source>
</evidence>
<evidence type="ECO:0000256" key="4">
    <source>
        <dbReference type="ARBA" id="ARBA00022679"/>
    </source>
</evidence>
<evidence type="ECO:0000256" key="2">
    <source>
        <dbReference type="ARBA" id="ARBA00022475"/>
    </source>
</evidence>
<evidence type="ECO:0000256" key="6">
    <source>
        <dbReference type="ARBA" id="ARBA00022989"/>
    </source>
</evidence>
<organism evidence="11">
    <name type="scientific">hydrothermal vent metagenome</name>
    <dbReference type="NCBI Taxonomy" id="652676"/>
    <lineage>
        <taxon>unclassified sequences</taxon>
        <taxon>metagenomes</taxon>
        <taxon>ecological metagenomes</taxon>
    </lineage>
</organism>
<feature type="transmembrane region" description="Helical" evidence="9">
    <location>
        <begin position="110"/>
        <end position="127"/>
    </location>
</feature>
<feature type="transmembrane region" description="Helical" evidence="9">
    <location>
        <begin position="139"/>
        <end position="158"/>
    </location>
</feature>
<dbReference type="GO" id="GO:0042158">
    <property type="term" value="P:lipoprotein biosynthetic process"/>
    <property type="evidence" value="ECO:0007669"/>
    <property type="project" value="InterPro"/>
</dbReference>
<dbReference type="GO" id="GO:0005886">
    <property type="term" value="C:plasma membrane"/>
    <property type="evidence" value="ECO:0007669"/>
    <property type="project" value="UniProtKB-SubCell"/>
</dbReference>
<comment type="subcellular location">
    <subcellularLocation>
        <location evidence="1">Cell membrane</location>
        <topology evidence="1">Multi-pass membrane protein</topology>
    </subcellularLocation>
</comment>
<dbReference type="AlphaFoldDB" id="A0A1W1CQV5"/>
<feature type="domain" description="CN hydrolase" evidence="10">
    <location>
        <begin position="192"/>
        <end position="402"/>
    </location>
</feature>
<dbReference type="NCBIfam" id="NF008934">
    <property type="entry name" value="PRK12291.1"/>
    <property type="match status" value="1"/>
</dbReference>
<dbReference type="InterPro" id="IPR059109">
    <property type="entry name" value="Lnt_membrane_dom"/>
</dbReference>
<accession>A0A1W1CQV5</accession>
<feature type="transmembrane region" description="Helical" evidence="9">
    <location>
        <begin position="33"/>
        <end position="49"/>
    </location>
</feature>
<keyword evidence="6 9" id="KW-1133">Transmembrane helix</keyword>
<dbReference type="InterPro" id="IPR036526">
    <property type="entry name" value="C-N_Hydrolase_sf"/>
</dbReference>
<evidence type="ECO:0000256" key="8">
    <source>
        <dbReference type="ARBA" id="ARBA00023315"/>
    </source>
</evidence>
<keyword evidence="2" id="KW-1003">Cell membrane</keyword>
<dbReference type="Gene3D" id="3.60.110.10">
    <property type="entry name" value="Carbon-nitrogen hydrolase"/>
    <property type="match status" value="1"/>
</dbReference>
<keyword evidence="5 9" id="KW-0812">Transmembrane</keyword>
<evidence type="ECO:0000256" key="7">
    <source>
        <dbReference type="ARBA" id="ARBA00023136"/>
    </source>
</evidence>
<dbReference type="Pfam" id="PF26365">
    <property type="entry name" value="ApoNAT_membrane"/>
    <property type="match status" value="1"/>
</dbReference>
<dbReference type="InterPro" id="IPR059110">
    <property type="entry name" value="Lnt_campylobact"/>
</dbReference>
<sequence>MKNITQTISLGLLTAILFSAFIYLDFFGITSKLFNTLFGLSALALFLYIPKKSILVAGGSIGLLWFYWIGYSFEYQGVGYMTPIITLAFGFIYLLFFLPLYFVKKAYLRALLLFALSFIEPFDWNWLQIELIFVESYIGIFKYQLAIVLIALSLPQLINNKKYKYLPLLLLFTAFNFTQPLQKDAPLKIKLITTDIKQEYKWTREARKPTINMIMTHINTAIEEEQELIVFPESVFPLYMNHNPELIQKLLSLSKKISIVAGSLLREYNHNYNVTYLFENGEYKVAKKLVLVPFGEYIPLPKFAQDLINDMFFSGASDFVTADRPTDFLIKGVKFRNAICYEATCQEIYEGEVDYVIATSNNAWFTPSIESTLQNLLLKYYARKNGVIIYHSANYKGSGVIR</sequence>
<name>A0A1W1CQV5_9ZZZZ</name>
<dbReference type="InterPro" id="IPR003010">
    <property type="entry name" value="C-N_Hydrolase"/>
</dbReference>
<keyword evidence="8 11" id="KW-0012">Acyltransferase</keyword>
<dbReference type="NCBIfam" id="TIGR00546">
    <property type="entry name" value="lnt"/>
    <property type="match status" value="1"/>
</dbReference>
<gene>
    <name evidence="11" type="ORF">MNB_SM-4-3</name>
</gene>
<feature type="transmembrane region" description="Helical" evidence="9">
    <location>
        <begin position="7"/>
        <end position="27"/>
    </location>
</feature>
<feature type="transmembrane region" description="Helical" evidence="9">
    <location>
        <begin position="79"/>
        <end position="103"/>
    </location>
</feature>
<dbReference type="PANTHER" id="PTHR38686">
    <property type="entry name" value="APOLIPOPROTEIN N-ACYLTRANSFERASE"/>
    <property type="match status" value="1"/>
</dbReference>
<keyword evidence="3" id="KW-0997">Cell inner membrane</keyword>
<evidence type="ECO:0000256" key="1">
    <source>
        <dbReference type="ARBA" id="ARBA00004651"/>
    </source>
</evidence>
<protein>
    <submittedName>
        <fullName evidence="11">Apolipoprotein N-acyltransferase</fullName>
        <ecNumber evidence="11">2.3.1.-</ecNumber>
    </submittedName>
</protein>
<dbReference type="InterPro" id="IPR004563">
    <property type="entry name" value="Apolipo_AcylTrfase"/>
</dbReference>
<dbReference type="PROSITE" id="PS50263">
    <property type="entry name" value="CN_HYDROLASE"/>
    <property type="match status" value="1"/>
</dbReference>
<proteinExistence type="predicted"/>
<evidence type="ECO:0000256" key="3">
    <source>
        <dbReference type="ARBA" id="ARBA00022519"/>
    </source>
</evidence>
<reference evidence="11" key="1">
    <citation type="submission" date="2016-10" db="EMBL/GenBank/DDBJ databases">
        <authorList>
            <person name="de Groot N.N."/>
        </authorList>
    </citation>
    <scope>NUCLEOTIDE SEQUENCE</scope>
</reference>
<feature type="transmembrane region" description="Helical" evidence="9">
    <location>
        <begin position="54"/>
        <end position="73"/>
    </location>
</feature>
<evidence type="ECO:0000256" key="9">
    <source>
        <dbReference type="SAM" id="Phobius"/>
    </source>
</evidence>
<dbReference type="EC" id="2.3.1.-" evidence="11"/>